<dbReference type="AlphaFoldDB" id="A0A8X6VIH1"/>
<protein>
    <submittedName>
        <fullName evidence="2">Uncharacterized protein</fullName>
    </submittedName>
</protein>
<dbReference type="Proteomes" id="UP000887159">
    <property type="component" value="Unassembled WGS sequence"/>
</dbReference>
<evidence type="ECO:0000313" key="3">
    <source>
        <dbReference type="Proteomes" id="UP000887159"/>
    </source>
</evidence>
<sequence>MVDIDILMEIWKNRVKKIDFVLKWLSRVGSEVGPTKGDGKRPKKRRTRKRREKSSEKRRADRLRKRRGESQSFLLGDADQESETRMSKNALRTGRRQAVEKLTSVEITAKKQAKDDADVFIVETAIEESEHHKTAVEVEDIDLRVSFIEHTQSHEKERFFKKVGKRNLKTLSNILFQKF</sequence>
<dbReference type="EMBL" id="BMAU01021282">
    <property type="protein sequence ID" value="GFY08529.1"/>
    <property type="molecule type" value="Genomic_DNA"/>
</dbReference>
<keyword evidence="3" id="KW-1185">Reference proteome</keyword>
<evidence type="ECO:0000256" key="1">
    <source>
        <dbReference type="SAM" id="MobiDB-lite"/>
    </source>
</evidence>
<feature type="region of interest" description="Disordered" evidence="1">
    <location>
        <begin position="31"/>
        <end position="95"/>
    </location>
</feature>
<accession>A0A8X6VIH1</accession>
<organism evidence="2 3">
    <name type="scientific">Trichonephila clavipes</name>
    <name type="common">Golden silk orbweaver</name>
    <name type="synonym">Nephila clavipes</name>
    <dbReference type="NCBI Taxonomy" id="2585209"/>
    <lineage>
        <taxon>Eukaryota</taxon>
        <taxon>Metazoa</taxon>
        <taxon>Ecdysozoa</taxon>
        <taxon>Arthropoda</taxon>
        <taxon>Chelicerata</taxon>
        <taxon>Arachnida</taxon>
        <taxon>Araneae</taxon>
        <taxon>Araneomorphae</taxon>
        <taxon>Entelegynae</taxon>
        <taxon>Araneoidea</taxon>
        <taxon>Nephilidae</taxon>
        <taxon>Trichonephila</taxon>
    </lineage>
</organism>
<gene>
    <name evidence="2" type="ORF">TNCV_809621</name>
</gene>
<name>A0A8X6VIH1_TRICX</name>
<proteinExistence type="predicted"/>
<comment type="caution">
    <text evidence="2">The sequence shown here is derived from an EMBL/GenBank/DDBJ whole genome shotgun (WGS) entry which is preliminary data.</text>
</comment>
<evidence type="ECO:0000313" key="2">
    <source>
        <dbReference type="EMBL" id="GFY08529.1"/>
    </source>
</evidence>
<reference evidence="2" key="1">
    <citation type="submission" date="2020-08" db="EMBL/GenBank/DDBJ databases">
        <title>Multicomponent nature underlies the extraordinary mechanical properties of spider dragline silk.</title>
        <authorList>
            <person name="Kono N."/>
            <person name="Nakamura H."/>
            <person name="Mori M."/>
            <person name="Yoshida Y."/>
            <person name="Ohtoshi R."/>
            <person name="Malay A.D."/>
            <person name="Moran D.A.P."/>
            <person name="Tomita M."/>
            <person name="Numata K."/>
            <person name="Arakawa K."/>
        </authorList>
    </citation>
    <scope>NUCLEOTIDE SEQUENCE</scope>
</reference>
<feature type="compositionally biased region" description="Basic residues" evidence="1">
    <location>
        <begin position="41"/>
        <end position="52"/>
    </location>
</feature>